<dbReference type="Proteomes" id="UP000688137">
    <property type="component" value="Unassembled WGS sequence"/>
</dbReference>
<keyword evidence="2" id="KW-1185">Reference proteome</keyword>
<dbReference type="EMBL" id="CAJJDM010000089">
    <property type="protein sequence ID" value="CAD8090528.1"/>
    <property type="molecule type" value="Genomic_DNA"/>
</dbReference>
<evidence type="ECO:0000313" key="2">
    <source>
        <dbReference type="Proteomes" id="UP000688137"/>
    </source>
</evidence>
<sequence length="493" mass="58336">MSFQRFVLDENGFNFNLFHLLWLQDPIFRNNIKIDIPDTIEIIQGQPYFWYYSHDSQIMRKSKSKLNWEDILNEFVTDKEDQHLICAIWINKTKNLTTFEYLSQHLLYQLLTSKISDNTKGYLQRFVYPKGSCNEVIKCTWTNNLCFFECLSNKFQINFSKADIYQRAVTFEMLNGPIEQRTLKGTSLTQRLELLCGLIVSHVANVTQNQKQICQMEVLFKIAKKNKVFLLFSSKVLTSNSELKQLNQPEFEISSKIQKSLINYPKAIILSDNSKCIGCDKDKNQIEFSKVRLKDIVENWENNVLTRKSQNQKFTRDNILKLNHNLHVGQVKIDQQQLIPRIIKIMYPKMTMEEYKEFKRNLVFLNQMISLCNECFTNVFNKQENPQKKHSIFKQNIKRIHMKTEIDDGLDLIYNIQPIQTTNNKIDLFFNFSENKTILNYTSRRINGELLQIPQIKHLSKTVGKDWNQNNSIFKTNQSSKQEQQNSNFKDFE</sequence>
<name>A0A8S1ND34_PARPR</name>
<dbReference type="OMA" id="DIVENWE"/>
<organism evidence="1 2">
    <name type="scientific">Paramecium primaurelia</name>
    <dbReference type="NCBI Taxonomy" id="5886"/>
    <lineage>
        <taxon>Eukaryota</taxon>
        <taxon>Sar</taxon>
        <taxon>Alveolata</taxon>
        <taxon>Ciliophora</taxon>
        <taxon>Intramacronucleata</taxon>
        <taxon>Oligohymenophorea</taxon>
        <taxon>Peniculida</taxon>
        <taxon>Parameciidae</taxon>
        <taxon>Paramecium</taxon>
    </lineage>
</organism>
<comment type="caution">
    <text evidence="1">The sequence shown here is derived from an EMBL/GenBank/DDBJ whole genome shotgun (WGS) entry which is preliminary data.</text>
</comment>
<proteinExistence type="predicted"/>
<evidence type="ECO:0000313" key="1">
    <source>
        <dbReference type="EMBL" id="CAD8090528.1"/>
    </source>
</evidence>
<dbReference type="AlphaFoldDB" id="A0A8S1ND34"/>
<reference evidence="1" key="1">
    <citation type="submission" date="2021-01" db="EMBL/GenBank/DDBJ databases">
        <authorList>
            <consortium name="Genoscope - CEA"/>
            <person name="William W."/>
        </authorList>
    </citation>
    <scope>NUCLEOTIDE SEQUENCE</scope>
</reference>
<accession>A0A8S1ND34</accession>
<gene>
    <name evidence="1" type="ORF">PPRIM_AZ9-3.1.T0860080</name>
</gene>
<protein>
    <submittedName>
        <fullName evidence="1">Uncharacterized protein</fullName>
    </submittedName>
</protein>